<evidence type="ECO:0000256" key="1">
    <source>
        <dbReference type="ARBA" id="ARBA00022441"/>
    </source>
</evidence>
<dbReference type="OrthoDB" id="103335at2"/>
<organism evidence="4 5">
    <name type="scientific">Pontibacter mangrovi</name>
    <dbReference type="NCBI Taxonomy" id="2589816"/>
    <lineage>
        <taxon>Bacteria</taxon>
        <taxon>Pseudomonadati</taxon>
        <taxon>Bacteroidota</taxon>
        <taxon>Cytophagia</taxon>
        <taxon>Cytophagales</taxon>
        <taxon>Hymenobacteraceae</taxon>
        <taxon>Pontibacter</taxon>
    </lineage>
</organism>
<protein>
    <submittedName>
        <fullName evidence="4">Galactose oxidase</fullName>
    </submittedName>
</protein>
<evidence type="ECO:0000313" key="4">
    <source>
        <dbReference type="EMBL" id="TPE44865.1"/>
    </source>
</evidence>
<reference evidence="4 5" key="1">
    <citation type="submission" date="2019-06" db="EMBL/GenBank/DDBJ databases">
        <title>A novel bacterium of genus Pontibacter, isolated from marine sediment.</title>
        <authorList>
            <person name="Huang H."/>
            <person name="Mo K."/>
            <person name="Hu Y."/>
        </authorList>
    </citation>
    <scope>NUCLEOTIDE SEQUENCE [LARGE SCALE GENOMIC DNA]</scope>
    <source>
        <strain evidence="4 5">HB172049</strain>
    </source>
</reference>
<feature type="chain" id="PRO_5021198705" evidence="3">
    <location>
        <begin position="25"/>
        <end position="338"/>
    </location>
</feature>
<dbReference type="SUPFAM" id="SSF117281">
    <property type="entry name" value="Kelch motif"/>
    <property type="match status" value="1"/>
</dbReference>
<comment type="caution">
    <text evidence="4">The sequence shown here is derived from an EMBL/GenBank/DDBJ whole genome shotgun (WGS) entry which is preliminary data.</text>
</comment>
<keyword evidence="1" id="KW-0880">Kelch repeat</keyword>
<feature type="signal peptide" evidence="3">
    <location>
        <begin position="1"/>
        <end position="24"/>
    </location>
</feature>
<evidence type="ECO:0000256" key="3">
    <source>
        <dbReference type="SAM" id="SignalP"/>
    </source>
</evidence>
<keyword evidence="3" id="KW-0732">Signal</keyword>
<keyword evidence="5" id="KW-1185">Reference proteome</keyword>
<dbReference type="Pfam" id="PF01344">
    <property type="entry name" value="Kelch_1"/>
    <property type="match status" value="2"/>
</dbReference>
<gene>
    <name evidence="4" type="ORF">FJM65_07545</name>
</gene>
<dbReference type="InterPro" id="IPR015915">
    <property type="entry name" value="Kelch-typ_b-propeller"/>
</dbReference>
<dbReference type="PANTHER" id="PTHR46344:SF27">
    <property type="entry name" value="KELCH REPEAT SUPERFAMILY PROTEIN"/>
    <property type="match status" value="1"/>
</dbReference>
<keyword evidence="2" id="KW-0677">Repeat</keyword>
<sequence>MKSFFTNFRLLAVVAILFSVCVLPSCDSEIDKEEAAPVEWQKKADFPGVARSSAVSFIIGGKAYVGTGFSGATQLNDFWVYDATSDSWERLADFPGEARSGAVGFSANGKGYIGTGYNGTGYLKDFYEYDPATLTWTQIEDFPGTARFGAIAMSFADKGFVGTGFDGNFLRDFWQYDPATATWMEQPELDGAKRLNGFAFTVNGKGYIGGGQNNGLIQTDLLEFNPANGQWRILKGLKADQRVGEQFPTARNFAATFSINNKGYVVGGTNSLGASVGLSDVWEYDPTTDTWTQRGNFGGGTRLGAVAFGLNEQGFVGLGSGGSARYKDLWQLKPSSGE</sequence>
<dbReference type="Gene3D" id="2.120.10.80">
    <property type="entry name" value="Kelch-type beta propeller"/>
    <property type="match status" value="2"/>
</dbReference>
<evidence type="ECO:0000313" key="5">
    <source>
        <dbReference type="Proteomes" id="UP000316727"/>
    </source>
</evidence>
<dbReference type="EMBL" id="VFRQ01000003">
    <property type="protein sequence ID" value="TPE44865.1"/>
    <property type="molecule type" value="Genomic_DNA"/>
</dbReference>
<evidence type="ECO:0000256" key="2">
    <source>
        <dbReference type="ARBA" id="ARBA00022737"/>
    </source>
</evidence>
<accession>A0A501W8K6</accession>
<proteinExistence type="predicted"/>
<dbReference type="Proteomes" id="UP000316727">
    <property type="component" value="Unassembled WGS sequence"/>
</dbReference>
<dbReference type="RefSeq" id="WP_140620889.1">
    <property type="nucleotide sequence ID" value="NZ_VFRQ01000003.1"/>
</dbReference>
<name>A0A501W8K6_9BACT</name>
<dbReference type="InterPro" id="IPR006652">
    <property type="entry name" value="Kelch_1"/>
</dbReference>
<dbReference type="AlphaFoldDB" id="A0A501W8K6"/>
<dbReference type="PANTHER" id="PTHR46344">
    <property type="entry name" value="OS02G0202900 PROTEIN"/>
    <property type="match status" value="1"/>
</dbReference>